<sequence length="105" mass="12577">MRESILKLPEEMENEIREYTLSKSIRLRILLDKYPLTNMDTFFKCFTKEQLDRVYRYGCVSKVLNWNNGYTMHVSQPIIDELLKNNVVCFQLFTHSCWPVSTFTL</sequence>
<protein>
    <submittedName>
        <fullName evidence="1">Uncharacterized protein</fullName>
    </submittedName>
</protein>
<dbReference type="AlphaFoldDB" id="A0A6C0JYD8"/>
<proteinExistence type="predicted"/>
<evidence type="ECO:0000313" key="1">
    <source>
        <dbReference type="EMBL" id="QHU10785.1"/>
    </source>
</evidence>
<reference evidence="1" key="1">
    <citation type="journal article" date="2020" name="Nature">
        <title>Giant virus diversity and host interactions through global metagenomics.</title>
        <authorList>
            <person name="Schulz F."/>
            <person name="Roux S."/>
            <person name="Paez-Espino D."/>
            <person name="Jungbluth S."/>
            <person name="Walsh D.A."/>
            <person name="Denef V.J."/>
            <person name="McMahon K.D."/>
            <person name="Konstantinidis K.T."/>
            <person name="Eloe-Fadrosh E.A."/>
            <person name="Kyrpides N.C."/>
            <person name="Woyke T."/>
        </authorList>
    </citation>
    <scope>NUCLEOTIDE SEQUENCE</scope>
    <source>
        <strain evidence="1">GVMAG-S-1101165-83</strain>
    </source>
</reference>
<dbReference type="EMBL" id="MN740771">
    <property type="protein sequence ID" value="QHU10785.1"/>
    <property type="molecule type" value="Genomic_DNA"/>
</dbReference>
<name>A0A6C0JYD8_9ZZZZ</name>
<organism evidence="1">
    <name type="scientific">viral metagenome</name>
    <dbReference type="NCBI Taxonomy" id="1070528"/>
    <lineage>
        <taxon>unclassified sequences</taxon>
        <taxon>metagenomes</taxon>
        <taxon>organismal metagenomes</taxon>
    </lineage>
</organism>
<accession>A0A6C0JYD8</accession>